<evidence type="ECO:0000256" key="1">
    <source>
        <dbReference type="SAM" id="MobiDB-lite"/>
    </source>
</evidence>
<dbReference type="EMBL" id="GL732538">
    <property type="protein sequence ID" value="EFX83001.1"/>
    <property type="molecule type" value="Genomic_DNA"/>
</dbReference>
<keyword evidence="3" id="KW-0732">Signal</keyword>
<feature type="compositionally biased region" description="Basic and acidic residues" evidence="1">
    <location>
        <begin position="209"/>
        <end position="219"/>
    </location>
</feature>
<name>E9GBQ1_DAPPU</name>
<evidence type="ECO:0000313" key="5">
    <source>
        <dbReference type="Proteomes" id="UP000000305"/>
    </source>
</evidence>
<feature type="transmembrane region" description="Helical" evidence="2">
    <location>
        <begin position="160"/>
        <end position="184"/>
    </location>
</feature>
<dbReference type="Proteomes" id="UP000000305">
    <property type="component" value="Unassembled WGS sequence"/>
</dbReference>
<accession>E9GBQ1</accession>
<feature type="signal peptide" evidence="3">
    <location>
        <begin position="1"/>
        <end position="18"/>
    </location>
</feature>
<evidence type="ECO:0000313" key="4">
    <source>
        <dbReference type="EMBL" id="EFX83001.1"/>
    </source>
</evidence>
<keyword evidence="5" id="KW-1185">Reference proteome</keyword>
<feature type="region of interest" description="Disordered" evidence="1">
    <location>
        <begin position="209"/>
        <end position="229"/>
    </location>
</feature>
<organism evidence="4 5">
    <name type="scientific">Daphnia pulex</name>
    <name type="common">Water flea</name>
    <dbReference type="NCBI Taxonomy" id="6669"/>
    <lineage>
        <taxon>Eukaryota</taxon>
        <taxon>Metazoa</taxon>
        <taxon>Ecdysozoa</taxon>
        <taxon>Arthropoda</taxon>
        <taxon>Crustacea</taxon>
        <taxon>Branchiopoda</taxon>
        <taxon>Diplostraca</taxon>
        <taxon>Cladocera</taxon>
        <taxon>Anomopoda</taxon>
        <taxon>Daphniidae</taxon>
        <taxon>Daphnia</taxon>
    </lineage>
</organism>
<dbReference type="HOGENOM" id="CLU_1210863_0_0_1"/>
<feature type="chain" id="PRO_5003240796" evidence="3">
    <location>
        <begin position="19"/>
        <end position="229"/>
    </location>
</feature>
<protein>
    <submittedName>
        <fullName evidence="4">Uncharacterized protein</fullName>
    </submittedName>
</protein>
<keyword evidence="2" id="KW-0472">Membrane</keyword>
<proteinExistence type="predicted"/>
<reference evidence="4 5" key="1">
    <citation type="journal article" date="2011" name="Science">
        <title>The ecoresponsive genome of Daphnia pulex.</title>
        <authorList>
            <person name="Colbourne J.K."/>
            <person name="Pfrender M.E."/>
            <person name="Gilbert D."/>
            <person name="Thomas W.K."/>
            <person name="Tucker A."/>
            <person name="Oakley T.H."/>
            <person name="Tokishita S."/>
            <person name="Aerts A."/>
            <person name="Arnold G.J."/>
            <person name="Basu M.K."/>
            <person name="Bauer D.J."/>
            <person name="Caceres C.E."/>
            <person name="Carmel L."/>
            <person name="Casola C."/>
            <person name="Choi J.H."/>
            <person name="Detter J.C."/>
            <person name="Dong Q."/>
            <person name="Dusheyko S."/>
            <person name="Eads B.D."/>
            <person name="Frohlich T."/>
            <person name="Geiler-Samerotte K.A."/>
            <person name="Gerlach D."/>
            <person name="Hatcher P."/>
            <person name="Jogdeo S."/>
            <person name="Krijgsveld J."/>
            <person name="Kriventseva E.V."/>
            <person name="Kultz D."/>
            <person name="Laforsch C."/>
            <person name="Lindquist E."/>
            <person name="Lopez J."/>
            <person name="Manak J.R."/>
            <person name="Muller J."/>
            <person name="Pangilinan J."/>
            <person name="Patwardhan R.P."/>
            <person name="Pitluck S."/>
            <person name="Pritham E.J."/>
            <person name="Rechtsteiner A."/>
            <person name="Rho M."/>
            <person name="Rogozin I.B."/>
            <person name="Sakarya O."/>
            <person name="Salamov A."/>
            <person name="Schaack S."/>
            <person name="Shapiro H."/>
            <person name="Shiga Y."/>
            <person name="Skalitzky C."/>
            <person name="Smith Z."/>
            <person name="Souvorov A."/>
            <person name="Sung W."/>
            <person name="Tang Z."/>
            <person name="Tsuchiya D."/>
            <person name="Tu H."/>
            <person name="Vos H."/>
            <person name="Wang M."/>
            <person name="Wolf Y.I."/>
            <person name="Yamagata H."/>
            <person name="Yamada T."/>
            <person name="Ye Y."/>
            <person name="Shaw J.R."/>
            <person name="Andrews J."/>
            <person name="Crease T.J."/>
            <person name="Tang H."/>
            <person name="Lucas S.M."/>
            <person name="Robertson H.M."/>
            <person name="Bork P."/>
            <person name="Koonin E.V."/>
            <person name="Zdobnov E.M."/>
            <person name="Grigoriev I.V."/>
            <person name="Lynch M."/>
            <person name="Boore J.L."/>
        </authorList>
    </citation>
    <scope>NUCLEOTIDE SEQUENCE [LARGE SCALE GENOMIC DNA]</scope>
</reference>
<dbReference type="InParanoid" id="E9GBQ1"/>
<evidence type="ECO:0000256" key="3">
    <source>
        <dbReference type="SAM" id="SignalP"/>
    </source>
</evidence>
<keyword evidence="2" id="KW-1133">Transmembrane helix</keyword>
<evidence type="ECO:0000256" key="2">
    <source>
        <dbReference type="SAM" id="Phobius"/>
    </source>
</evidence>
<feature type="compositionally biased region" description="Acidic residues" evidence="1">
    <location>
        <begin position="220"/>
        <end position="229"/>
    </location>
</feature>
<gene>
    <name evidence="4" type="ORF">DAPPUDRAFT_316101</name>
</gene>
<dbReference type="AlphaFoldDB" id="E9GBQ1"/>
<dbReference type="OrthoDB" id="6333492at2759"/>
<keyword evidence="2" id="KW-0812">Transmembrane</keyword>
<dbReference type="KEGG" id="dpx:DAPPUDRAFT_316101"/>
<sequence>MKVGVFIQLSFLISIGYAQQTQELPEHVDKTTCIPLKNLRDSLVQRGLGEARKIRKVQLHLIGSGDIDVSVAIATRFLDEAATRPIVHQCGDYQGTANDVVVTVSCLEEREGADIEGYTGYAIYAQFHGDVANQDAAICQMDIVLYDKYANQKSENLKNLVIITGIVFGLILGVAVGVIIWYLCIRKQRTVQDELPSGVQYWEEEVAKEDVKSKKKPVEDDYDDEVFLS</sequence>